<feature type="transmembrane region" description="Helical" evidence="2">
    <location>
        <begin position="401"/>
        <end position="419"/>
    </location>
</feature>
<evidence type="ECO:0000256" key="1">
    <source>
        <dbReference type="SAM" id="MobiDB-lite"/>
    </source>
</evidence>
<name>A0A1M5M2D9_9EURY</name>
<accession>A0A1M5M2D9</accession>
<evidence type="ECO:0000313" key="4">
    <source>
        <dbReference type="Proteomes" id="UP000184357"/>
    </source>
</evidence>
<feature type="transmembrane region" description="Helical" evidence="2">
    <location>
        <begin position="194"/>
        <end position="213"/>
    </location>
</feature>
<evidence type="ECO:0008006" key="5">
    <source>
        <dbReference type="Google" id="ProtNLM"/>
    </source>
</evidence>
<keyword evidence="2" id="KW-0472">Membrane</keyword>
<protein>
    <recommendedName>
        <fullName evidence="5">Dolichyl-phosphate-mannose-protein mannosyltransferase</fullName>
    </recommendedName>
</protein>
<dbReference type="STRING" id="43928.SAMN05443636_0862"/>
<feature type="transmembrane region" description="Helical" evidence="2">
    <location>
        <begin position="440"/>
        <end position="461"/>
    </location>
</feature>
<evidence type="ECO:0000256" key="2">
    <source>
        <dbReference type="SAM" id="Phobius"/>
    </source>
</evidence>
<sequence>MTNERPPEAETVPPSLGAVALYLGLYLLTTVVVFRAGSFVPEGTGYVLLMALFVIPLGLAERGHLTPAWEVFFLFATPLLPILVVIDPFEAGLFGYDAYSFTIPALEYLRNGTSIGAFVNADGDWPAFYAVALAFQQLAGVDTGFLSKYFPLFVVAIPFVVYAGVDLLASRRIAFYTGMAVASTRTLVLFEVKFVDETIAVLLFFTAILYLALATRERRAVVGLAVVIAALALTHHATSAFFGILLACMLGASLIERVPLPGVLARRLYPRRGRPIDIGITGTVVVAFGVGAVFFFLAPQVTTELVNTAYGALFEGQQTAAPVQSSGGGGIFSVSGVPPRQLVSRAAILVFALMAGVTAFGVLTRYDAAYWEVGWVGAAGIFAMLYFASLVGGRVVPLDPIRILLFLVATITPPTLSVISRAQLPSRLSRLASERRVFSVIRSVVAVLIVSALILTQVAAFDPHILYTNPDETVIGEGHHTSAQFGASQWTERHYSGAVLGAERSLWVAYDNNYRNPVHGEGACKSLLTVWRPETGDARPSNVSVVFDSTGVSLTRADTEPYIPGKASNTQASPNYNSGPPECGTFVRSKFVKGEHSGTSR</sequence>
<dbReference type="AlphaFoldDB" id="A0A1M5M2D9"/>
<feature type="transmembrane region" description="Helical" evidence="2">
    <location>
        <begin position="276"/>
        <end position="298"/>
    </location>
</feature>
<feature type="transmembrane region" description="Helical" evidence="2">
    <location>
        <begin position="370"/>
        <end position="389"/>
    </location>
</feature>
<proteinExistence type="predicted"/>
<feature type="transmembrane region" description="Helical" evidence="2">
    <location>
        <begin position="149"/>
        <end position="169"/>
    </location>
</feature>
<keyword evidence="2" id="KW-0812">Transmembrane</keyword>
<feature type="transmembrane region" description="Helical" evidence="2">
    <location>
        <begin position="225"/>
        <end position="255"/>
    </location>
</feature>
<feature type="transmembrane region" description="Helical" evidence="2">
    <location>
        <begin position="342"/>
        <end position="363"/>
    </location>
</feature>
<dbReference type="Proteomes" id="UP000184357">
    <property type="component" value="Unassembled WGS sequence"/>
</dbReference>
<feature type="transmembrane region" description="Helical" evidence="2">
    <location>
        <begin position="43"/>
        <end position="60"/>
    </location>
</feature>
<evidence type="ECO:0000313" key="3">
    <source>
        <dbReference type="EMBL" id="SHG71445.1"/>
    </source>
</evidence>
<feature type="compositionally biased region" description="Basic and acidic residues" evidence="1">
    <location>
        <begin position="592"/>
        <end position="601"/>
    </location>
</feature>
<gene>
    <name evidence="3" type="ORF">SAMN05443636_0862</name>
</gene>
<feature type="compositionally biased region" description="Polar residues" evidence="1">
    <location>
        <begin position="567"/>
        <end position="578"/>
    </location>
</feature>
<dbReference type="EMBL" id="FQWV01000002">
    <property type="protein sequence ID" value="SHG71445.1"/>
    <property type="molecule type" value="Genomic_DNA"/>
</dbReference>
<feature type="transmembrane region" description="Helical" evidence="2">
    <location>
        <begin position="67"/>
        <end position="86"/>
    </location>
</feature>
<keyword evidence="2" id="KW-1133">Transmembrane helix</keyword>
<feature type="region of interest" description="Disordered" evidence="1">
    <location>
        <begin position="559"/>
        <end position="601"/>
    </location>
</feature>
<keyword evidence="4" id="KW-1185">Reference proteome</keyword>
<dbReference type="OrthoDB" id="346183at2157"/>
<reference evidence="3 4" key="1">
    <citation type="submission" date="2016-11" db="EMBL/GenBank/DDBJ databases">
        <authorList>
            <person name="Jaros S."/>
            <person name="Januszkiewicz K."/>
            <person name="Wedrychowicz H."/>
        </authorList>
    </citation>
    <scope>NUCLEOTIDE SEQUENCE [LARGE SCALE GENOMIC DNA]</scope>
    <source>
        <strain evidence="3 4">DSM 9297</strain>
    </source>
</reference>
<feature type="transmembrane region" description="Helical" evidence="2">
    <location>
        <begin position="12"/>
        <end position="37"/>
    </location>
</feature>
<organism evidence="3 4">
    <name type="scientific">Halobaculum gomorrense</name>
    <dbReference type="NCBI Taxonomy" id="43928"/>
    <lineage>
        <taxon>Archaea</taxon>
        <taxon>Methanobacteriati</taxon>
        <taxon>Methanobacteriota</taxon>
        <taxon>Stenosarchaea group</taxon>
        <taxon>Halobacteria</taxon>
        <taxon>Halobacteriales</taxon>
        <taxon>Haloferacaceae</taxon>
        <taxon>Halobaculum</taxon>
    </lineage>
</organism>
<dbReference type="RefSeq" id="WP_073307176.1">
    <property type="nucleotide sequence ID" value="NZ_FQWV01000002.1"/>
</dbReference>